<dbReference type="EMBL" id="JABFCS010000001">
    <property type="protein sequence ID" value="NNU43678.1"/>
    <property type="molecule type" value="Genomic_DNA"/>
</dbReference>
<keyword evidence="1" id="KW-1133">Transmembrane helix</keyword>
<dbReference type="Proteomes" id="UP000552954">
    <property type="component" value="Unassembled WGS sequence"/>
</dbReference>
<keyword evidence="1" id="KW-0472">Membrane</keyword>
<name>A0A849K5L1_9BURK</name>
<keyword evidence="1" id="KW-0812">Transmembrane</keyword>
<evidence type="ECO:0000256" key="1">
    <source>
        <dbReference type="SAM" id="Phobius"/>
    </source>
</evidence>
<comment type="caution">
    <text evidence="2">The sequence shown here is derived from an EMBL/GenBank/DDBJ whole genome shotgun (WGS) entry which is preliminary data.</text>
</comment>
<proteinExistence type="predicted"/>
<reference evidence="2 3" key="1">
    <citation type="submission" date="2020-05" db="EMBL/GenBank/DDBJ databases">
        <authorList>
            <person name="Khan S.A."/>
            <person name="Jeon C.O."/>
            <person name="Chun B.H."/>
        </authorList>
    </citation>
    <scope>NUCLEOTIDE SEQUENCE [LARGE SCALE GENOMIC DNA]</scope>
    <source>
        <strain evidence="2 3">B156</strain>
    </source>
</reference>
<organism evidence="2 3">
    <name type="scientific">Ramlibacter montanisoli</name>
    <dbReference type="NCBI Taxonomy" id="2732512"/>
    <lineage>
        <taxon>Bacteria</taxon>
        <taxon>Pseudomonadati</taxon>
        <taxon>Pseudomonadota</taxon>
        <taxon>Betaproteobacteria</taxon>
        <taxon>Burkholderiales</taxon>
        <taxon>Comamonadaceae</taxon>
        <taxon>Ramlibacter</taxon>
    </lineage>
</organism>
<keyword evidence="3" id="KW-1185">Reference proteome</keyword>
<accession>A0A849K5L1</accession>
<sequence>MTQDRPHRAGKRLRFTPCACGASHYRLLPRKWWMRVFVGRRRYRCRMCKATLLLPGAKVNVKRTFLRAVVVLLAVIATMYVVEVLQQVDEHQRRKGEEARQE</sequence>
<dbReference type="AlphaFoldDB" id="A0A849K5L1"/>
<feature type="transmembrane region" description="Helical" evidence="1">
    <location>
        <begin position="65"/>
        <end position="85"/>
    </location>
</feature>
<protein>
    <submittedName>
        <fullName evidence="2">Uncharacterized protein</fullName>
    </submittedName>
</protein>
<evidence type="ECO:0000313" key="3">
    <source>
        <dbReference type="Proteomes" id="UP000552954"/>
    </source>
</evidence>
<gene>
    <name evidence="2" type="ORF">HK415_11710</name>
</gene>
<reference evidence="2 3" key="2">
    <citation type="submission" date="2020-06" db="EMBL/GenBank/DDBJ databases">
        <title>Ramlibacter rhizophilus sp. nov., isolated from rhizosphere soil of national flower Mugunghwa from South Korea.</title>
        <authorList>
            <person name="Zheng-Fei Y."/>
            <person name="Huan T."/>
        </authorList>
    </citation>
    <scope>NUCLEOTIDE SEQUENCE [LARGE SCALE GENOMIC DNA]</scope>
    <source>
        <strain evidence="2 3">B156</strain>
    </source>
</reference>
<dbReference type="RefSeq" id="WP_171559329.1">
    <property type="nucleotide sequence ID" value="NZ_JABFCS010000001.1"/>
</dbReference>
<evidence type="ECO:0000313" key="2">
    <source>
        <dbReference type="EMBL" id="NNU43678.1"/>
    </source>
</evidence>